<dbReference type="Proteomes" id="UP001154078">
    <property type="component" value="Chromosome 4"/>
</dbReference>
<accession>A0A9P0FIQ1</accession>
<reference evidence="5" key="1">
    <citation type="submission" date="2021-12" db="EMBL/GenBank/DDBJ databases">
        <authorList>
            <person name="King R."/>
        </authorList>
    </citation>
    <scope>NUCLEOTIDE SEQUENCE</scope>
</reference>
<dbReference type="OrthoDB" id="5577072at2759"/>
<organism evidence="5 6">
    <name type="scientific">Brassicogethes aeneus</name>
    <name type="common">Rape pollen beetle</name>
    <name type="synonym">Meligethes aeneus</name>
    <dbReference type="NCBI Taxonomy" id="1431903"/>
    <lineage>
        <taxon>Eukaryota</taxon>
        <taxon>Metazoa</taxon>
        <taxon>Ecdysozoa</taxon>
        <taxon>Arthropoda</taxon>
        <taxon>Hexapoda</taxon>
        <taxon>Insecta</taxon>
        <taxon>Pterygota</taxon>
        <taxon>Neoptera</taxon>
        <taxon>Endopterygota</taxon>
        <taxon>Coleoptera</taxon>
        <taxon>Polyphaga</taxon>
        <taxon>Cucujiformia</taxon>
        <taxon>Nitidulidae</taxon>
        <taxon>Meligethinae</taxon>
        <taxon>Brassicogethes</taxon>
    </lineage>
</organism>
<dbReference type="Pfam" id="PF12656">
    <property type="entry name" value="G-patch_2"/>
    <property type="match status" value="1"/>
</dbReference>
<dbReference type="InterPro" id="IPR045166">
    <property type="entry name" value="Spp2-like"/>
</dbReference>
<evidence type="ECO:0000256" key="2">
    <source>
        <dbReference type="ARBA" id="ARBA00023242"/>
    </source>
</evidence>
<name>A0A9P0FIQ1_BRAAE</name>
<dbReference type="GO" id="GO:0005681">
    <property type="term" value="C:spliceosomal complex"/>
    <property type="evidence" value="ECO:0007669"/>
    <property type="project" value="TreeGrafter"/>
</dbReference>
<dbReference type="GO" id="GO:0003676">
    <property type="term" value="F:nucleic acid binding"/>
    <property type="evidence" value="ECO:0007669"/>
    <property type="project" value="InterPro"/>
</dbReference>
<feature type="region of interest" description="Disordered" evidence="3">
    <location>
        <begin position="293"/>
        <end position="475"/>
    </location>
</feature>
<feature type="compositionally biased region" description="Basic and acidic residues" evidence="3">
    <location>
        <begin position="293"/>
        <end position="329"/>
    </location>
</feature>
<evidence type="ECO:0000256" key="1">
    <source>
        <dbReference type="ARBA" id="ARBA00004123"/>
    </source>
</evidence>
<dbReference type="PANTHER" id="PTHR15818">
    <property type="entry name" value="G PATCH AND KOW-CONTAINING"/>
    <property type="match status" value="1"/>
</dbReference>
<feature type="compositionally biased region" description="Low complexity" evidence="3">
    <location>
        <begin position="342"/>
        <end position="354"/>
    </location>
</feature>
<feature type="compositionally biased region" description="Basic and acidic residues" evidence="3">
    <location>
        <begin position="373"/>
        <end position="402"/>
    </location>
</feature>
<dbReference type="AlphaFoldDB" id="A0A9P0FIQ1"/>
<comment type="subcellular location">
    <subcellularLocation>
        <location evidence="1">Nucleus</location>
    </subcellularLocation>
</comment>
<dbReference type="InterPro" id="IPR000467">
    <property type="entry name" value="G_patch_dom"/>
</dbReference>
<keyword evidence="6" id="KW-1185">Reference proteome</keyword>
<feature type="compositionally biased region" description="Basic residues" evidence="3">
    <location>
        <begin position="442"/>
        <end position="453"/>
    </location>
</feature>
<keyword evidence="2" id="KW-0539">Nucleus</keyword>
<proteinExistence type="predicted"/>
<feature type="compositionally biased region" description="Basic and acidic residues" evidence="3">
    <location>
        <begin position="454"/>
        <end position="464"/>
    </location>
</feature>
<dbReference type="InterPro" id="IPR026822">
    <property type="entry name" value="Spp2/MOS2_G-patch"/>
</dbReference>
<evidence type="ECO:0000313" key="5">
    <source>
        <dbReference type="EMBL" id="CAH0555909.1"/>
    </source>
</evidence>
<gene>
    <name evidence="5" type="ORF">MELIAE_LOCUS7159</name>
</gene>
<evidence type="ECO:0000313" key="6">
    <source>
        <dbReference type="Proteomes" id="UP001154078"/>
    </source>
</evidence>
<dbReference type="SMART" id="SM00443">
    <property type="entry name" value="G_patch"/>
    <property type="match status" value="1"/>
</dbReference>
<feature type="compositionally biased region" description="Basic residues" evidence="3">
    <location>
        <begin position="465"/>
        <end position="475"/>
    </location>
</feature>
<feature type="compositionally biased region" description="Basic residues" evidence="3">
    <location>
        <begin position="403"/>
        <end position="429"/>
    </location>
</feature>
<evidence type="ECO:0000259" key="4">
    <source>
        <dbReference type="SMART" id="SM00443"/>
    </source>
</evidence>
<feature type="domain" description="G-patch" evidence="4">
    <location>
        <begin position="152"/>
        <end position="198"/>
    </location>
</feature>
<evidence type="ECO:0000256" key="3">
    <source>
        <dbReference type="SAM" id="MobiDB-lite"/>
    </source>
</evidence>
<dbReference type="PANTHER" id="PTHR15818:SF2">
    <property type="entry name" value="G-PATCH DOMAIN AND KOW MOTIFS-CONTAINING PROTEIN"/>
    <property type="match status" value="1"/>
</dbReference>
<protein>
    <recommendedName>
        <fullName evidence="4">G-patch domain-containing protein</fullName>
    </recommendedName>
</protein>
<sequence length="475" mass="54311">MEEPKKISFGFSKLTKKLSVFSKPPVLNKKVELIDCLEGQSIKIKDAVEEVYQPLVIPIKDNKKNLLDRIKDAREKQNELTRKDKNKEVIDNRPDSELTIEELAARELIKEAKNRLEQSVHTTTKILVLPAVEEKPSFDGEKEATLEDYENIPINDFGLAMLRGMGWSESSGIGKNPTKNALLSAPELRPKGLGLGASKQVLSEKPKGAVDKEGKELIIKKGAYAKIIAGANKGNYCEVQGLHDEAGRVIVKTSLKKEILNVNEFLIVAVTSEEYAKGSKVINNAKYEEYKEKMEEQKNKKDEYSEKKVKEHKNSKTMVKKENQQDKVYEISSDEDEDYSSKSKASSSKRQGSSTRKDKYSKSSSHRRSRSLSMEKSKSSKKTEDRGRRREQRSVSEDERKEKGRSRRSRSRSRDRKQKKSKHKKKSHRSSSSSDSEDYDKKKKKKSKHKSKSKYRDESSGSDRSHHRKDRKGKR</sequence>
<dbReference type="EMBL" id="OV121135">
    <property type="protein sequence ID" value="CAH0555909.1"/>
    <property type="molecule type" value="Genomic_DNA"/>
</dbReference>
<dbReference type="GO" id="GO:0000398">
    <property type="term" value="P:mRNA splicing, via spliceosome"/>
    <property type="evidence" value="ECO:0007669"/>
    <property type="project" value="InterPro"/>
</dbReference>